<gene>
    <name evidence="1" type="ORF">ACRB68_13680</name>
</gene>
<dbReference type="InterPro" id="IPR001387">
    <property type="entry name" value="Cro/C1-type_HTH"/>
</dbReference>
<evidence type="ECO:0000313" key="1">
    <source>
        <dbReference type="EMBL" id="MQY03326.1"/>
    </source>
</evidence>
<dbReference type="OrthoDB" id="3213425at2"/>
<dbReference type="Proteomes" id="UP000487268">
    <property type="component" value="Unassembled WGS sequence"/>
</dbReference>
<evidence type="ECO:0000313" key="2">
    <source>
        <dbReference type="Proteomes" id="UP000487268"/>
    </source>
</evidence>
<name>A0A7K0BQL4_9ACTN</name>
<sequence length="357" mass="38858">MSADKKLIGARLRAAREAVPYWSRAELARRLRAAADPRERPGLPHVASLVGMIKQWEAGKYVPGRRYRALYARVLDRPEDALFPAEHVPRDHTWRPAGLDGAVTPDDEERITQAVARPVRLDAGTLDVLATVLAAQRRFEDATGPAALLSPVREQLDAITAMLREASGPLRDRLGSAVAEWTVYAGWLHAAIRQDAGALGLFGRGEDLADEFEDGVIAAVATSFRGYVARRQGRPQGVVRASHAALASPGAHPAQRTFDLLQAAQGHAMLGDRAQARRLLDQAAERAADAIEPPPPIYWYSAPFFQLNIGMVLNRIGEHADAAALLGEGLRGMPADQRDAEWLGEYREAQAEAHAHA</sequence>
<proteinExistence type="predicted"/>
<accession>A0A7K0BQL4</accession>
<dbReference type="EMBL" id="WEGH01000001">
    <property type="protein sequence ID" value="MQY03326.1"/>
    <property type="molecule type" value="Genomic_DNA"/>
</dbReference>
<keyword evidence="2" id="KW-1185">Reference proteome</keyword>
<organism evidence="1 2">
    <name type="scientific">Actinomadura macrotermitis</name>
    <dbReference type="NCBI Taxonomy" id="2585200"/>
    <lineage>
        <taxon>Bacteria</taxon>
        <taxon>Bacillati</taxon>
        <taxon>Actinomycetota</taxon>
        <taxon>Actinomycetes</taxon>
        <taxon>Streptosporangiales</taxon>
        <taxon>Thermomonosporaceae</taxon>
        <taxon>Actinomadura</taxon>
    </lineage>
</organism>
<dbReference type="InterPro" id="IPR011990">
    <property type="entry name" value="TPR-like_helical_dom_sf"/>
</dbReference>
<reference evidence="1 2" key="1">
    <citation type="submission" date="2019-10" db="EMBL/GenBank/DDBJ databases">
        <title>Actinomadura rubteroloni sp. nov. and Actinomadura macrotermitis sp. nov., isolated from the gut of fungus growing-termite Macrotermes natalensis.</title>
        <authorList>
            <person name="Benndorf R."/>
            <person name="Martin K."/>
            <person name="Kuefner M."/>
            <person name="De Beer W."/>
            <person name="Kaster A.-K."/>
            <person name="Vollmers J."/>
            <person name="Poulsen M."/>
            <person name="Beemelmanns C."/>
        </authorList>
    </citation>
    <scope>NUCLEOTIDE SEQUENCE [LARGE SCALE GENOMIC DNA]</scope>
    <source>
        <strain evidence="1 2">RB68</strain>
    </source>
</reference>
<dbReference type="CDD" id="cd00093">
    <property type="entry name" value="HTH_XRE"/>
    <property type="match status" value="1"/>
</dbReference>
<dbReference type="AlphaFoldDB" id="A0A7K0BQL4"/>
<dbReference type="SUPFAM" id="SSF48452">
    <property type="entry name" value="TPR-like"/>
    <property type="match status" value="1"/>
</dbReference>
<comment type="caution">
    <text evidence="1">The sequence shown here is derived from an EMBL/GenBank/DDBJ whole genome shotgun (WGS) entry which is preliminary data.</text>
</comment>
<dbReference type="RefSeq" id="WP_153531286.1">
    <property type="nucleotide sequence ID" value="NZ_WEGH01000001.1"/>
</dbReference>
<protein>
    <submittedName>
        <fullName evidence="1">Uncharacterized protein</fullName>
    </submittedName>
</protein>